<feature type="transmembrane region" description="Helical" evidence="9">
    <location>
        <begin position="84"/>
        <end position="103"/>
    </location>
</feature>
<keyword evidence="3 9" id="KW-0813">Transport</keyword>
<evidence type="ECO:0000256" key="5">
    <source>
        <dbReference type="ARBA" id="ARBA00022692"/>
    </source>
</evidence>
<dbReference type="Proteomes" id="UP000317078">
    <property type="component" value="Unassembled WGS sequence"/>
</dbReference>
<comment type="caution">
    <text evidence="11">The sequence shown here is derived from an EMBL/GenBank/DDBJ whole genome shotgun (WGS) entry which is preliminary data.</text>
</comment>
<keyword evidence="7 9" id="KW-1133">Transmembrane helix</keyword>
<evidence type="ECO:0000256" key="7">
    <source>
        <dbReference type="ARBA" id="ARBA00022989"/>
    </source>
</evidence>
<accession>A0A502GBJ3</accession>
<reference evidence="11 12" key="1">
    <citation type="journal article" date="2019" name="Environ. Microbiol.">
        <title>Species interactions and distinct microbial communities in high Arctic permafrost affected cryosols are associated with the CH4 and CO2 gas fluxes.</title>
        <authorList>
            <person name="Altshuler I."/>
            <person name="Hamel J."/>
            <person name="Turney S."/>
            <person name="Magnuson E."/>
            <person name="Levesque R."/>
            <person name="Greer C."/>
            <person name="Whyte L.G."/>
        </authorList>
    </citation>
    <scope>NUCLEOTIDE SEQUENCE [LARGE SCALE GENOMIC DNA]</scope>
    <source>
        <strain evidence="11 12">S9.3B</strain>
    </source>
</reference>
<keyword evidence="6" id="KW-0029">Amino-acid transport</keyword>
<dbReference type="GO" id="GO:0006865">
    <property type="term" value="P:amino acid transport"/>
    <property type="evidence" value="ECO:0007669"/>
    <property type="project" value="UniProtKB-KW"/>
</dbReference>
<dbReference type="AlphaFoldDB" id="A0A502GBJ3"/>
<feature type="transmembrane region" description="Helical" evidence="9">
    <location>
        <begin position="20"/>
        <end position="38"/>
    </location>
</feature>
<evidence type="ECO:0000313" key="11">
    <source>
        <dbReference type="EMBL" id="TPG59062.1"/>
    </source>
</evidence>
<dbReference type="Gene3D" id="1.10.3720.10">
    <property type="entry name" value="MetI-like"/>
    <property type="match status" value="1"/>
</dbReference>
<dbReference type="InterPro" id="IPR035906">
    <property type="entry name" value="MetI-like_sf"/>
</dbReference>
<feature type="transmembrane region" description="Helical" evidence="9">
    <location>
        <begin position="173"/>
        <end position="195"/>
    </location>
</feature>
<keyword evidence="5 9" id="KW-0812">Transmembrane</keyword>
<dbReference type="GO" id="GO:0022857">
    <property type="term" value="F:transmembrane transporter activity"/>
    <property type="evidence" value="ECO:0007669"/>
    <property type="project" value="InterPro"/>
</dbReference>
<dbReference type="EMBL" id="RCZP01000004">
    <property type="protein sequence ID" value="TPG59062.1"/>
    <property type="molecule type" value="Genomic_DNA"/>
</dbReference>
<dbReference type="GO" id="GO:0043190">
    <property type="term" value="C:ATP-binding cassette (ABC) transporter complex"/>
    <property type="evidence" value="ECO:0007669"/>
    <property type="project" value="InterPro"/>
</dbReference>
<dbReference type="RefSeq" id="WP_140882048.1">
    <property type="nucleotide sequence ID" value="NZ_RCZP01000004.1"/>
</dbReference>
<evidence type="ECO:0000256" key="9">
    <source>
        <dbReference type="RuleBase" id="RU363032"/>
    </source>
</evidence>
<dbReference type="InterPro" id="IPR000515">
    <property type="entry name" value="MetI-like"/>
</dbReference>
<dbReference type="PANTHER" id="PTHR30614:SF0">
    <property type="entry name" value="L-CYSTINE TRANSPORT SYSTEM PERMEASE PROTEIN TCYL"/>
    <property type="match status" value="1"/>
</dbReference>
<evidence type="ECO:0000256" key="6">
    <source>
        <dbReference type="ARBA" id="ARBA00022970"/>
    </source>
</evidence>
<organism evidence="11 12">
    <name type="scientific">Muricoccus nepalensis</name>
    <dbReference type="NCBI Taxonomy" id="1854500"/>
    <lineage>
        <taxon>Bacteria</taxon>
        <taxon>Pseudomonadati</taxon>
        <taxon>Pseudomonadota</taxon>
        <taxon>Alphaproteobacteria</taxon>
        <taxon>Acetobacterales</taxon>
        <taxon>Roseomonadaceae</taxon>
        <taxon>Muricoccus</taxon>
    </lineage>
</organism>
<name>A0A502GBJ3_9PROT</name>
<keyword evidence="4" id="KW-1003">Cell membrane</keyword>
<dbReference type="SUPFAM" id="SSF161098">
    <property type="entry name" value="MetI-like"/>
    <property type="match status" value="1"/>
</dbReference>
<evidence type="ECO:0000259" key="10">
    <source>
        <dbReference type="PROSITE" id="PS50928"/>
    </source>
</evidence>
<gene>
    <name evidence="11" type="ORF">EAH89_06815</name>
</gene>
<evidence type="ECO:0000313" key="12">
    <source>
        <dbReference type="Proteomes" id="UP000317078"/>
    </source>
</evidence>
<dbReference type="NCBIfam" id="TIGR01726">
    <property type="entry name" value="HEQRo_perm_3TM"/>
    <property type="match status" value="1"/>
</dbReference>
<feature type="transmembrane region" description="Helical" evidence="9">
    <location>
        <begin position="132"/>
        <end position="153"/>
    </location>
</feature>
<evidence type="ECO:0000256" key="2">
    <source>
        <dbReference type="ARBA" id="ARBA00010072"/>
    </source>
</evidence>
<sequence>MSIAAETLWAVARGLPLTVGIWLASVATGLVAGVLVACARHFGPRPVNGLLLALVEIVRGVPFVVQAFLLYYGGPFIGLDLTPILAGWLALSVYAAAYFSEVFRGGFAAIPPGHTEAARLLGLTTRQTITRILLPEMALSVLPALANLAVILIKETAILSIITVPELTFTVSGVGSATFAFAQTMTALALSYWLLVELTAYGARRLERGIARATLGTA</sequence>
<evidence type="ECO:0000256" key="4">
    <source>
        <dbReference type="ARBA" id="ARBA00022475"/>
    </source>
</evidence>
<dbReference type="InterPro" id="IPR010065">
    <property type="entry name" value="AA_ABC_transptr_permease_3TM"/>
</dbReference>
<dbReference type="InterPro" id="IPR043429">
    <property type="entry name" value="ArtM/GltK/GlnP/TcyL/YhdX-like"/>
</dbReference>
<comment type="similarity">
    <text evidence="2">Belongs to the binding-protein-dependent transport system permease family. HisMQ subfamily.</text>
</comment>
<proteinExistence type="inferred from homology"/>
<dbReference type="OrthoDB" id="7190458at2"/>
<evidence type="ECO:0000256" key="3">
    <source>
        <dbReference type="ARBA" id="ARBA00022448"/>
    </source>
</evidence>
<dbReference type="CDD" id="cd06261">
    <property type="entry name" value="TM_PBP2"/>
    <property type="match status" value="1"/>
</dbReference>
<keyword evidence="12" id="KW-1185">Reference proteome</keyword>
<dbReference type="PROSITE" id="PS50928">
    <property type="entry name" value="ABC_TM1"/>
    <property type="match status" value="1"/>
</dbReference>
<evidence type="ECO:0000256" key="8">
    <source>
        <dbReference type="ARBA" id="ARBA00023136"/>
    </source>
</evidence>
<comment type="subcellular location">
    <subcellularLocation>
        <location evidence="1">Cell inner membrane</location>
        <topology evidence="1">Multi-pass membrane protein</topology>
    </subcellularLocation>
    <subcellularLocation>
        <location evidence="9">Cell membrane</location>
        <topology evidence="9">Multi-pass membrane protein</topology>
    </subcellularLocation>
</comment>
<feature type="transmembrane region" description="Helical" evidence="9">
    <location>
        <begin position="50"/>
        <end position="72"/>
    </location>
</feature>
<dbReference type="PANTHER" id="PTHR30614">
    <property type="entry name" value="MEMBRANE COMPONENT OF AMINO ACID ABC TRANSPORTER"/>
    <property type="match status" value="1"/>
</dbReference>
<keyword evidence="8 9" id="KW-0472">Membrane</keyword>
<feature type="domain" description="ABC transmembrane type-1" evidence="10">
    <location>
        <begin position="15"/>
        <end position="200"/>
    </location>
</feature>
<dbReference type="Pfam" id="PF00528">
    <property type="entry name" value="BPD_transp_1"/>
    <property type="match status" value="1"/>
</dbReference>
<evidence type="ECO:0000256" key="1">
    <source>
        <dbReference type="ARBA" id="ARBA00004429"/>
    </source>
</evidence>
<protein>
    <submittedName>
        <fullName evidence="11">Amino acid ABC transporter permease</fullName>
    </submittedName>
</protein>